<name>A0A183SYC1_SCHSO</name>
<accession>A0A183SYC1</accession>
<dbReference type="InterPro" id="IPR010652">
    <property type="entry name" value="DUF1232"/>
</dbReference>
<evidence type="ECO:0000256" key="2">
    <source>
        <dbReference type="ARBA" id="ARBA00022692"/>
    </source>
</evidence>
<feature type="domain" description="DUF1232" evidence="6">
    <location>
        <begin position="211"/>
        <end position="245"/>
    </location>
</feature>
<sequence>RPSASKNELRILPFSFRQHISSIHPDSQQSVDEVRSRLSRPRDSEGQEVACPICLDNAAYMVETNCRHCFCGKQAFVNFPVPSLSFSGFSCNAVFANGAGYDATEGFNPRGTCFCAYWQQSSPLVQPSCPVCRGQLRFLIKRFTEEEMAANSMERQEVESKVTLFNRRFSGASVSFLDQLRDMPVLLRYALPSLLDGRGISYLLRLRLFILTIFVFFYVISPLDLFPEAMVGAFGMLDDIIIFLLFGLYVAALCRRHITVTN</sequence>
<dbReference type="Gene3D" id="3.30.40.10">
    <property type="entry name" value="Zinc/RING finger domain, C3HC4 (zinc finger)"/>
    <property type="match status" value="1"/>
</dbReference>
<gene>
    <name evidence="7" type="ORF">SSLN_LOCUS9221</name>
</gene>
<evidence type="ECO:0000256" key="3">
    <source>
        <dbReference type="ARBA" id="ARBA00022989"/>
    </source>
</evidence>
<evidence type="ECO:0000256" key="4">
    <source>
        <dbReference type="ARBA" id="ARBA00023136"/>
    </source>
</evidence>
<organism evidence="9">
    <name type="scientific">Schistocephalus solidus</name>
    <name type="common">Tapeworm</name>
    <dbReference type="NCBI Taxonomy" id="70667"/>
    <lineage>
        <taxon>Eukaryota</taxon>
        <taxon>Metazoa</taxon>
        <taxon>Spiralia</taxon>
        <taxon>Lophotrochozoa</taxon>
        <taxon>Platyhelminthes</taxon>
        <taxon>Cestoda</taxon>
        <taxon>Eucestoda</taxon>
        <taxon>Diphyllobothriidea</taxon>
        <taxon>Diphyllobothriidae</taxon>
        <taxon>Schistocephalus</taxon>
    </lineage>
</organism>
<dbReference type="GO" id="GO:0012505">
    <property type="term" value="C:endomembrane system"/>
    <property type="evidence" value="ECO:0007669"/>
    <property type="project" value="UniProtKB-SubCell"/>
</dbReference>
<dbReference type="Pfam" id="PF06803">
    <property type="entry name" value="DUF1232"/>
    <property type="match status" value="1"/>
</dbReference>
<dbReference type="AlphaFoldDB" id="A0A183SYC1"/>
<reference evidence="7 8" key="2">
    <citation type="submission" date="2018-11" db="EMBL/GenBank/DDBJ databases">
        <authorList>
            <consortium name="Pathogen Informatics"/>
        </authorList>
    </citation>
    <scope>NUCLEOTIDE SEQUENCE [LARGE SCALE GENOMIC DNA]</scope>
    <source>
        <strain evidence="7 8">NST_G2</strain>
    </source>
</reference>
<dbReference type="InterPro" id="IPR038896">
    <property type="entry name" value="RNF170"/>
</dbReference>
<dbReference type="WBParaSite" id="SSLN_0000956801-mRNA-1">
    <property type="protein sequence ID" value="SSLN_0000956801-mRNA-1"/>
    <property type="gene ID" value="SSLN_0000956801"/>
</dbReference>
<keyword evidence="8" id="KW-1185">Reference proteome</keyword>
<dbReference type="STRING" id="70667.A0A183SYC1"/>
<protein>
    <submittedName>
        <fullName evidence="9">RING-type E3 ubiquitin transferase</fullName>
    </submittedName>
</protein>
<dbReference type="EMBL" id="UYSU01035105">
    <property type="protein sequence ID" value="VDL95606.1"/>
    <property type="molecule type" value="Genomic_DNA"/>
</dbReference>
<dbReference type="GO" id="GO:0061630">
    <property type="term" value="F:ubiquitin protein ligase activity"/>
    <property type="evidence" value="ECO:0007669"/>
    <property type="project" value="InterPro"/>
</dbReference>
<evidence type="ECO:0000256" key="1">
    <source>
        <dbReference type="ARBA" id="ARBA00004127"/>
    </source>
</evidence>
<dbReference type="PANTHER" id="PTHR22894">
    <property type="entry name" value="RING-TYPE DOMAIN-CONTAINING PROTEIN"/>
    <property type="match status" value="1"/>
</dbReference>
<dbReference type="InterPro" id="IPR013083">
    <property type="entry name" value="Znf_RING/FYVE/PHD"/>
</dbReference>
<comment type="subcellular location">
    <subcellularLocation>
        <location evidence="1">Endomembrane system</location>
        <topology evidence="1">Multi-pass membrane protein</topology>
    </subcellularLocation>
</comment>
<feature type="transmembrane region" description="Helical" evidence="5">
    <location>
        <begin position="233"/>
        <end position="254"/>
    </location>
</feature>
<keyword evidence="4 5" id="KW-0472">Membrane</keyword>
<evidence type="ECO:0000313" key="9">
    <source>
        <dbReference type="WBParaSite" id="SSLN_0000956801-mRNA-1"/>
    </source>
</evidence>
<evidence type="ECO:0000313" key="8">
    <source>
        <dbReference type="Proteomes" id="UP000275846"/>
    </source>
</evidence>
<reference evidence="9" key="1">
    <citation type="submission" date="2016-06" db="UniProtKB">
        <authorList>
            <consortium name="WormBaseParasite"/>
        </authorList>
    </citation>
    <scope>IDENTIFICATION</scope>
</reference>
<proteinExistence type="predicted"/>
<feature type="transmembrane region" description="Helical" evidence="5">
    <location>
        <begin position="202"/>
        <end position="221"/>
    </location>
</feature>
<evidence type="ECO:0000256" key="5">
    <source>
        <dbReference type="SAM" id="Phobius"/>
    </source>
</evidence>
<dbReference type="PANTHER" id="PTHR22894:SF5">
    <property type="entry name" value="RING-TYPE DOMAIN-CONTAINING PROTEIN"/>
    <property type="match status" value="1"/>
</dbReference>
<evidence type="ECO:0000259" key="6">
    <source>
        <dbReference type="Pfam" id="PF06803"/>
    </source>
</evidence>
<evidence type="ECO:0000313" key="7">
    <source>
        <dbReference type="EMBL" id="VDL95606.1"/>
    </source>
</evidence>
<dbReference type="SUPFAM" id="SSF57850">
    <property type="entry name" value="RING/U-box"/>
    <property type="match status" value="1"/>
</dbReference>
<keyword evidence="2 5" id="KW-0812">Transmembrane</keyword>
<keyword evidence="3 5" id="KW-1133">Transmembrane helix</keyword>
<dbReference type="Proteomes" id="UP000275846">
    <property type="component" value="Unassembled WGS sequence"/>
</dbReference>
<dbReference type="OrthoDB" id="9049620at2759"/>